<dbReference type="InterPro" id="IPR035906">
    <property type="entry name" value="MetI-like_sf"/>
</dbReference>
<name>A0A444MC02_9RHOB</name>
<reference evidence="9 10" key="1">
    <citation type="journal article" date="2015" name="Int. J. Syst. Evol. Microbiol.">
        <title>Gemmobacter intermedius sp. nov., isolated from a white stork (Ciconia ciconia).</title>
        <authorList>
            <person name="Kampfer P."/>
            <person name="Jerzak L."/>
            <person name="Wilharm G."/>
            <person name="Golke J."/>
            <person name="Busse H.J."/>
            <person name="Glaeser S.P."/>
        </authorList>
    </citation>
    <scope>NUCLEOTIDE SEQUENCE [LARGE SCALE GENOMIC DNA]</scope>
    <source>
        <strain evidence="9 10">119/4</strain>
    </source>
</reference>
<dbReference type="Proteomes" id="UP000287168">
    <property type="component" value="Unassembled WGS sequence"/>
</dbReference>
<keyword evidence="5 7" id="KW-1133">Transmembrane helix</keyword>
<feature type="domain" description="ABC transmembrane type-1" evidence="8">
    <location>
        <begin position="98"/>
        <end position="312"/>
    </location>
</feature>
<dbReference type="Gene3D" id="1.10.3720.10">
    <property type="entry name" value="MetI-like"/>
    <property type="match status" value="1"/>
</dbReference>
<evidence type="ECO:0000256" key="4">
    <source>
        <dbReference type="ARBA" id="ARBA00022692"/>
    </source>
</evidence>
<dbReference type="PANTHER" id="PTHR43163">
    <property type="entry name" value="DIPEPTIDE TRANSPORT SYSTEM PERMEASE PROTEIN DPPB-RELATED"/>
    <property type="match status" value="1"/>
</dbReference>
<evidence type="ECO:0000313" key="9">
    <source>
        <dbReference type="EMBL" id="RWY41527.1"/>
    </source>
</evidence>
<evidence type="ECO:0000256" key="3">
    <source>
        <dbReference type="ARBA" id="ARBA00022475"/>
    </source>
</evidence>
<evidence type="ECO:0000256" key="6">
    <source>
        <dbReference type="ARBA" id="ARBA00023136"/>
    </source>
</evidence>
<dbReference type="OrthoDB" id="9807402at2"/>
<comment type="subcellular location">
    <subcellularLocation>
        <location evidence="1 7">Cell membrane</location>
        <topology evidence="1 7">Multi-pass membrane protein</topology>
    </subcellularLocation>
</comment>
<comment type="caution">
    <text evidence="9">The sequence shown here is derived from an EMBL/GenBank/DDBJ whole genome shotgun (WGS) entry which is preliminary data.</text>
</comment>
<feature type="transmembrane region" description="Helical" evidence="7">
    <location>
        <begin position="184"/>
        <end position="206"/>
    </location>
</feature>
<sequence>MMRSRGYLIRRFLQALLALFIIATLLFFLFRLGLPDPTTALVSEGLSPEQRAEVRAQFGLDQPLWQQYLIFLQNAVTGDFGTSFHYRAPVADIVWERLGNTMVLMLTAIIAAYGIGMPLGAWLSWRRGSNADSLGVFLGLMFRSAPMFWTGMIAILVFGVWLEWLPTSGMRTLPYEASGFWDKILTLDFLHHLILPASIVALFYLGSPLLIMRNTMLEVYGEDFIEMARAKGLTERRVLYKHAARNALLPVVTQLAVTIGLAAGGQVVVEVVFSWPGLGREILNAVRTSDFPLAQACFLIMACFVIFLNLAVDILYSALDPRVRLK</sequence>
<dbReference type="InterPro" id="IPR000515">
    <property type="entry name" value="MetI-like"/>
</dbReference>
<gene>
    <name evidence="9" type="ORF">EP867_08770</name>
</gene>
<evidence type="ECO:0000256" key="2">
    <source>
        <dbReference type="ARBA" id="ARBA00022448"/>
    </source>
</evidence>
<evidence type="ECO:0000256" key="1">
    <source>
        <dbReference type="ARBA" id="ARBA00004651"/>
    </source>
</evidence>
<dbReference type="CDD" id="cd06261">
    <property type="entry name" value="TM_PBP2"/>
    <property type="match status" value="1"/>
</dbReference>
<evidence type="ECO:0000256" key="5">
    <source>
        <dbReference type="ARBA" id="ARBA00022989"/>
    </source>
</evidence>
<evidence type="ECO:0000256" key="7">
    <source>
        <dbReference type="RuleBase" id="RU363032"/>
    </source>
</evidence>
<dbReference type="Pfam" id="PF00528">
    <property type="entry name" value="BPD_transp_1"/>
    <property type="match status" value="1"/>
</dbReference>
<feature type="transmembrane region" description="Helical" evidence="7">
    <location>
        <begin position="102"/>
        <end position="125"/>
    </location>
</feature>
<dbReference type="SUPFAM" id="SSF161098">
    <property type="entry name" value="MetI-like"/>
    <property type="match status" value="1"/>
</dbReference>
<keyword evidence="4 7" id="KW-0812">Transmembrane</keyword>
<evidence type="ECO:0000259" key="8">
    <source>
        <dbReference type="PROSITE" id="PS50928"/>
    </source>
</evidence>
<dbReference type="EMBL" id="SBLC01000010">
    <property type="protein sequence ID" value="RWY41527.1"/>
    <property type="molecule type" value="Genomic_DNA"/>
</dbReference>
<keyword evidence="6 7" id="KW-0472">Membrane</keyword>
<feature type="transmembrane region" description="Helical" evidence="7">
    <location>
        <begin position="146"/>
        <end position="164"/>
    </location>
</feature>
<keyword evidence="2 7" id="KW-0813">Transport</keyword>
<accession>A0A444MC02</accession>
<feature type="transmembrane region" description="Helical" evidence="7">
    <location>
        <begin position="293"/>
        <end position="316"/>
    </location>
</feature>
<dbReference type="InterPro" id="IPR045621">
    <property type="entry name" value="BPD_transp_1_N"/>
</dbReference>
<dbReference type="GO" id="GO:0055085">
    <property type="term" value="P:transmembrane transport"/>
    <property type="evidence" value="ECO:0007669"/>
    <property type="project" value="InterPro"/>
</dbReference>
<evidence type="ECO:0000313" key="10">
    <source>
        <dbReference type="Proteomes" id="UP000287168"/>
    </source>
</evidence>
<proteinExistence type="inferred from homology"/>
<dbReference type="GO" id="GO:0005886">
    <property type="term" value="C:plasma membrane"/>
    <property type="evidence" value="ECO:0007669"/>
    <property type="project" value="UniProtKB-SubCell"/>
</dbReference>
<dbReference type="AlphaFoldDB" id="A0A444MC02"/>
<comment type="similarity">
    <text evidence="7">Belongs to the binding-protein-dependent transport system permease family.</text>
</comment>
<protein>
    <submittedName>
        <fullName evidence="9">ABC transporter permease</fullName>
    </submittedName>
</protein>
<keyword evidence="10" id="KW-1185">Reference proteome</keyword>
<feature type="transmembrane region" description="Helical" evidence="7">
    <location>
        <begin position="247"/>
        <end position="273"/>
    </location>
</feature>
<keyword evidence="3" id="KW-1003">Cell membrane</keyword>
<dbReference type="Pfam" id="PF19300">
    <property type="entry name" value="BPD_transp_1_N"/>
    <property type="match status" value="1"/>
</dbReference>
<dbReference type="PROSITE" id="PS50928">
    <property type="entry name" value="ABC_TM1"/>
    <property type="match status" value="1"/>
</dbReference>
<organism evidence="9 10">
    <name type="scientific">Falsigemmobacter intermedius</name>
    <dbReference type="NCBI Taxonomy" id="1553448"/>
    <lineage>
        <taxon>Bacteria</taxon>
        <taxon>Pseudomonadati</taxon>
        <taxon>Pseudomonadota</taxon>
        <taxon>Alphaproteobacteria</taxon>
        <taxon>Rhodobacterales</taxon>
        <taxon>Paracoccaceae</taxon>
        <taxon>Falsigemmobacter</taxon>
    </lineage>
</organism>
<dbReference type="PANTHER" id="PTHR43163:SF6">
    <property type="entry name" value="DIPEPTIDE TRANSPORT SYSTEM PERMEASE PROTEIN DPPB-RELATED"/>
    <property type="match status" value="1"/>
</dbReference>